<accession>A0ABP8U7J9</accession>
<comment type="caution">
    <text evidence="1">The sequence shown here is derived from an EMBL/GenBank/DDBJ whole genome shotgun (WGS) entry which is preliminary data.</text>
</comment>
<proteinExistence type="predicted"/>
<dbReference type="EMBL" id="BAABHK010000003">
    <property type="protein sequence ID" value="GAA4625581.1"/>
    <property type="molecule type" value="Genomic_DNA"/>
</dbReference>
<organism evidence="1 2">
    <name type="scientific">Actinoallomurus vinaceus</name>
    <dbReference type="NCBI Taxonomy" id="1080074"/>
    <lineage>
        <taxon>Bacteria</taxon>
        <taxon>Bacillati</taxon>
        <taxon>Actinomycetota</taxon>
        <taxon>Actinomycetes</taxon>
        <taxon>Streptosporangiales</taxon>
        <taxon>Thermomonosporaceae</taxon>
        <taxon>Actinoallomurus</taxon>
    </lineage>
</organism>
<evidence type="ECO:0000313" key="2">
    <source>
        <dbReference type="Proteomes" id="UP001501442"/>
    </source>
</evidence>
<keyword evidence="2" id="KW-1185">Reference proteome</keyword>
<protein>
    <recommendedName>
        <fullName evidence="3">Resolvase/invertase-type recombinase catalytic domain-containing protein</fullName>
    </recommendedName>
</protein>
<dbReference type="Proteomes" id="UP001501442">
    <property type="component" value="Unassembled WGS sequence"/>
</dbReference>
<gene>
    <name evidence="1" type="ORF">GCM10023196_030310</name>
</gene>
<name>A0ABP8U7J9_9ACTN</name>
<reference evidence="2" key="1">
    <citation type="journal article" date="2019" name="Int. J. Syst. Evol. Microbiol.">
        <title>The Global Catalogue of Microorganisms (GCM) 10K type strain sequencing project: providing services to taxonomists for standard genome sequencing and annotation.</title>
        <authorList>
            <consortium name="The Broad Institute Genomics Platform"/>
            <consortium name="The Broad Institute Genome Sequencing Center for Infectious Disease"/>
            <person name="Wu L."/>
            <person name="Ma J."/>
        </authorList>
    </citation>
    <scope>NUCLEOTIDE SEQUENCE [LARGE SCALE GENOMIC DNA]</scope>
    <source>
        <strain evidence="2">JCM 17939</strain>
    </source>
</reference>
<evidence type="ECO:0000313" key="1">
    <source>
        <dbReference type="EMBL" id="GAA4625581.1"/>
    </source>
</evidence>
<evidence type="ECO:0008006" key="3">
    <source>
        <dbReference type="Google" id="ProtNLM"/>
    </source>
</evidence>
<sequence>MAMRFATLRICLIAHRHVGGGSLPDRYPTWRKRLFAAYGVEVEVLHPGRSGAQDALAADLVSLVTTFSERPYGMRSAQARRRLLAESGRVPSGRVA</sequence>
<dbReference type="Gene3D" id="1.10.287.2170">
    <property type="match status" value="1"/>
</dbReference>